<evidence type="ECO:0000313" key="2">
    <source>
        <dbReference type="Proteomes" id="UP001597118"/>
    </source>
</evidence>
<dbReference type="EMBL" id="JBHUDG010000048">
    <property type="protein sequence ID" value="MFD1631562.1"/>
    <property type="molecule type" value="Genomic_DNA"/>
</dbReference>
<protein>
    <submittedName>
        <fullName evidence="1">Uncharacterized protein</fullName>
    </submittedName>
</protein>
<evidence type="ECO:0000313" key="1">
    <source>
        <dbReference type="EMBL" id="MFD1631562.1"/>
    </source>
</evidence>
<gene>
    <name evidence="1" type="ORF">ACFSAH_16935</name>
</gene>
<organism evidence="1 2">
    <name type="scientific">Pseudopedobacter beijingensis</name>
    <dbReference type="NCBI Taxonomy" id="1207056"/>
    <lineage>
        <taxon>Bacteria</taxon>
        <taxon>Pseudomonadati</taxon>
        <taxon>Bacteroidota</taxon>
        <taxon>Sphingobacteriia</taxon>
        <taxon>Sphingobacteriales</taxon>
        <taxon>Sphingobacteriaceae</taxon>
        <taxon>Pseudopedobacter</taxon>
    </lineage>
</organism>
<name>A0ABW4IHV8_9SPHI</name>
<accession>A0ABW4IHV8</accession>
<proteinExistence type="predicted"/>
<dbReference type="PROSITE" id="PS51257">
    <property type="entry name" value="PROKAR_LIPOPROTEIN"/>
    <property type="match status" value="1"/>
</dbReference>
<dbReference type="RefSeq" id="WP_379663929.1">
    <property type="nucleotide sequence ID" value="NZ_JBHUDG010000048.1"/>
</dbReference>
<keyword evidence="2" id="KW-1185">Reference proteome</keyword>
<sequence>MINKMLLFIGIGIFCSCSPKVSTNSVTKYEALSYDEQVFILNVNEEAPHEAEILGTIKIGDSGFTTKCDYDLVMEQAKLEARKIGGNVVKLTKFQPPSMSSTCYRISANILRVDYNVLSAKYDKSEEVLNVDYAILNIYRHKGMGAWVGYDLYLGDSVICRVKNNFKITLHIKKDGLNTLWTKTEAKTEVPVDLVYGKQYYLRCGINMGAFVGRPTLELVDYRTGKSEFELIKPKNNE</sequence>
<dbReference type="Proteomes" id="UP001597118">
    <property type="component" value="Unassembled WGS sequence"/>
</dbReference>
<reference evidence="2" key="1">
    <citation type="journal article" date="2019" name="Int. J. Syst. Evol. Microbiol.">
        <title>The Global Catalogue of Microorganisms (GCM) 10K type strain sequencing project: providing services to taxonomists for standard genome sequencing and annotation.</title>
        <authorList>
            <consortium name="The Broad Institute Genomics Platform"/>
            <consortium name="The Broad Institute Genome Sequencing Center for Infectious Disease"/>
            <person name="Wu L."/>
            <person name="Ma J."/>
        </authorList>
    </citation>
    <scope>NUCLEOTIDE SEQUENCE [LARGE SCALE GENOMIC DNA]</scope>
    <source>
        <strain evidence="2">CCUG 53762</strain>
    </source>
</reference>
<comment type="caution">
    <text evidence="1">The sequence shown here is derived from an EMBL/GenBank/DDBJ whole genome shotgun (WGS) entry which is preliminary data.</text>
</comment>